<evidence type="ECO:0000256" key="4">
    <source>
        <dbReference type="ARBA" id="ARBA00031998"/>
    </source>
</evidence>
<comment type="similarity">
    <text evidence="1">Belongs to the EIF1AD family.</text>
</comment>
<dbReference type="GO" id="GO:0005634">
    <property type="term" value="C:nucleus"/>
    <property type="evidence" value="ECO:0007669"/>
    <property type="project" value="TreeGrafter"/>
</dbReference>
<dbReference type="GO" id="GO:0003743">
    <property type="term" value="F:translation initiation factor activity"/>
    <property type="evidence" value="ECO:0007669"/>
    <property type="project" value="InterPro"/>
</dbReference>
<reference evidence="6" key="4">
    <citation type="journal article" date="2022" name="PLoS Pathog.">
        <title>Chromosome-level genome of Schistosoma haematobium underpins genome-wide explorations of molecular variation.</title>
        <authorList>
            <person name="Stroehlein A.J."/>
            <person name="Korhonen P.K."/>
            <person name="Lee V.V."/>
            <person name="Ralph S.A."/>
            <person name="Mentink-Kane M."/>
            <person name="You H."/>
            <person name="McManus D.P."/>
            <person name="Tchuente L.T."/>
            <person name="Stothard J.R."/>
            <person name="Kaur P."/>
            <person name="Dudchenko O."/>
            <person name="Aiden E.L."/>
            <person name="Yang B."/>
            <person name="Yang H."/>
            <person name="Emery A.M."/>
            <person name="Webster B.L."/>
            <person name="Brindley P.J."/>
            <person name="Rollinson D."/>
            <person name="Chang B.C.H."/>
            <person name="Gasser R.B."/>
            <person name="Young N.D."/>
        </authorList>
    </citation>
    <scope>NUCLEOTIDE SEQUENCE</scope>
</reference>
<organism evidence="6 7">
    <name type="scientific">Schistosoma haematobium</name>
    <name type="common">Blood fluke</name>
    <dbReference type="NCBI Taxonomy" id="6185"/>
    <lineage>
        <taxon>Eukaryota</taxon>
        <taxon>Metazoa</taxon>
        <taxon>Spiralia</taxon>
        <taxon>Lophotrochozoa</taxon>
        <taxon>Platyhelminthes</taxon>
        <taxon>Trematoda</taxon>
        <taxon>Digenea</taxon>
        <taxon>Strigeidida</taxon>
        <taxon>Schistosomatoidea</taxon>
        <taxon>Schistosomatidae</taxon>
        <taxon>Schistosoma</taxon>
    </lineage>
</organism>
<protein>
    <recommendedName>
        <fullName evidence="2">Probable RNA-binding protein EIF1AD</fullName>
    </recommendedName>
    <alternativeName>
        <fullName evidence="4">Eukaryotic translation initiation factor 1A domain-containing protein</fullName>
    </alternativeName>
</protein>
<accession>A0A6A5DMA0</accession>
<dbReference type="InterPro" id="IPR001253">
    <property type="entry name" value="TIF_eIF-1A"/>
</dbReference>
<evidence type="ECO:0000313" key="7">
    <source>
        <dbReference type="Proteomes" id="UP000471633"/>
    </source>
</evidence>
<dbReference type="Proteomes" id="UP000471633">
    <property type="component" value="Unassembled WGS sequence"/>
</dbReference>
<dbReference type="GO" id="GO:0003723">
    <property type="term" value="F:RNA binding"/>
    <property type="evidence" value="ECO:0007669"/>
    <property type="project" value="UniProtKB-KW"/>
</dbReference>
<comment type="caution">
    <text evidence="6">The sequence shown here is derived from an EMBL/GenBank/DDBJ whole genome shotgun (WGS) entry which is preliminary data.</text>
</comment>
<dbReference type="KEGG" id="shx:MS3_00002094"/>
<dbReference type="SUPFAM" id="SSF50249">
    <property type="entry name" value="Nucleic acid-binding proteins"/>
    <property type="match status" value="1"/>
</dbReference>
<evidence type="ECO:0000259" key="5">
    <source>
        <dbReference type="Pfam" id="PF01176"/>
    </source>
</evidence>
<dbReference type="GeneID" id="24591129"/>
<dbReference type="PANTHER" id="PTHR21641:SF0">
    <property type="entry name" value="RNA-BINDING PROTEIN EIF1AD-RELATED"/>
    <property type="match status" value="1"/>
</dbReference>
<dbReference type="RefSeq" id="XP_051073093.1">
    <property type="nucleotide sequence ID" value="XM_051209659.1"/>
</dbReference>
<dbReference type="OrthoDB" id="1738325at2759"/>
<dbReference type="CTD" id="24591129"/>
<evidence type="ECO:0000313" key="6">
    <source>
        <dbReference type="EMBL" id="KAH9593848.1"/>
    </source>
</evidence>
<reference evidence="6" key="3">
    <citation type="submission" date="2021-06" db="EMBL/GenBank/DDBJ databases">
        <title>Chromosome-level genome assembly for S. haematobium.</title>
        <authorList>
            <person name="Stroehlein A.J."/>
        </authorList>
    </citation>
    <scope>NUCLEOTIDE SEQUENCE</scope>
</reference>
<evidence type="ECO:0000256" key="1">
    <source>
        <dbReference type="ARBA" id="ARBA00007340"/>
    </source>
</evidence>
<dbReference type="PANTHER" id="PTHR21641">
    <property type="entry name" value="TRANSLATION INITIATION FACTOR-RELATED"/>
    <property type="match status" value="1"/>
</dbReference>
<proteinExistence type="inferred from homology"/>
<dbReference type="EMBL" id="AMPZ03000001">
    <property type="protein sequence ID" value="KAH9593848.1"/>
    <property type="molecule type" value="Genomic_DNA"/>
</dbReference>
<evidence type="ECO:0000256" key="2">
    <source>
        <dbReference type="ARBA" id="ARBA00020989"/>
    </source>
</evidence>
<gene>
    <name evidence="6" type="primary">EIF1AD_1</name>
    <name evidence="6" type="ORF">MS3_00002094</name>
</gene>
<evidence type="ECO:0000256" key="3">
    <source>
        <dbReference type="ARBA" id="ARBA00022884"/>
    </source>
</evidence>
<keyword evidence="7" id="KW-1185">Reference proteome</keyword>
<feature type="domain" description="S1-like" evidence="5">
    <location>
        <begin position="27"/>
        <end position="87"/>
    </location>
</feature>
<dbReference type="Gene3D" id="2.40.50.140">
    <property type="entry name" value="Nucleic acid-binding proteins"/>
    <property type="match status" value="1"/>
</dbReference>
<name>A0A6A5DMA0_SCHHA</name>
<dbReference type="InterPro" id="IPR006196">
    <property type="entry name" value="RNA-binding_domain_S1_IF1"/>
</dbReference>
<reference evidence="6" key="1">
    <citation type="journal article" date="2012" name="Nat. Genet.">
        <title>Whole-genome sequence of Schistosoma haematobium.</title>
        <authorList>
            <person name="Young N.D."/>
            <person name="Jex A.R."/>
            <person name="Li B."/>
            <person name="Liu S."/>
            <person name="Yang L."/>
            <person name="Xiong Z."/>
            <person name="Li Y."/>
            <person name="Cantacessi C."/>
            <person name="Hall R.S."/>
            <person name="Xu X."/>
            <person name="Chen F."/>
            <person name="Wu X."/>
            <person name="Zerlotini A."/>
            <person name="Oliveira G."/>
            <person name="Hofmann A."/>
            <person name="Zhang G."/>
            <person name="Fang X."/>
            <person name="Kang Y."/>
            <person name="Campbell B.E."/>
            <person name="Loukas A."/>
            <person name="Ranganathan S."/>
            <person name="Rollinson D."/>
            <person name="Rinaldi G."/>
            <person name="Brindley P.J."/>
            <person name="Yang H."/>
            <person name="Wang J."/>
            <person name="Wang J."/>
            <person name="Gasser R.B."/>
        </authorList>
    </citation>
    <scope>NUCLEOTIDE SEQUENCE</scope>
</reference>
<dbReference type="InterPro" id="IPR039294">
    <property type="entry name" value="EIF1AD"/>
</dbReference>
<keyword evidence="3" id="KW-0694">RNA-binding</keyword>
<dbReference type="InterPro" id="IPR012340">
    <property type="entry name" value="NA-bd_OB-fold"/>
</dbReference>
<reference evidence="6" key="2">
    <citation type="journal article" date="2019" name="Gigascience">
        <title>High-quality Schistosoma haematobium genome achieved by single-molecule and long-range sequencing.</title>
        <authorList>
            <person name="Stroehlein A.J."/>
            <person name="Korhonen P.K."/>
            <person name="Chong T.M."/>
            <person name="Lim Y.L."/>
            <person name="Chan K.G."/>
            <person name="Webster B."/>
            <person name="Rollinson D."/>
            <person name="Brindley P.J."/>
            <person name="Gasser R.B."/>
            <person name="Young N.D."/>
        </authorList>
    </citation>
    <scope>NUCLEOTIDE SEQUENCE</scope>
</reference>
<sequence length="185" mass="20609">MILPSSVPKRKKAEKELFKDTHTIESNEIICKLVKSCGNYLFTAITEQGEEVFVSIPERFRNTFYFAQGGFVICSPLDSKKVKGEIRTVLQKDNIKALVNEGRWPETFTVNISKESSIKNDNYIPEDMLPSFSDSSDTESELNLYGVPNHIFGGVVYEKRMSGALTGFQTNGAHGLQYPAGTNGV</sequence>
<dbReference type="Pfam" id="PF01176">
    <property type="entry name" value="eIF-1a"/>
    <property type="match status" value="1"/>
</dbReference>
<dbReference type="AlphaFoldDB" id="A0A6A5DMA0"/>
<dbReference type="SMART" id="SM00652">
    <property type="entry name" value="eIF1a"/>
    <property type="match status" value="1"/>
</dbReference>